<dbReference type="PRINTS" id="PR00385">
    <property type="entry name" value="P450"/>
</dbReference>
<keyword evidence="9" id="KW-0732">Signal</keyword>
<accession>A0ABR2Q5H9</accession>
<evidence type="ECO:0000256" key="9">
    <source>
        <dbReference type="SAM" id="SignalP"/>
    </source>
</evidence>
<keyword evidence="5 8" id="KW-0560">Oxidoreductase</keyword>
<evidence type="ECO:0000256" key="2">
    <source>
        <dbReference type="ARBA" id="ARBA00010617"/>
    </source>
</evidence>
<feature type="signal peptide" evidence="9">
    <location>
        <begin position="1"/>
        <end position="27"/>
    </location>
</feature>
<dbReference type="CDD" id="cd11064">
    <property type="entry name" value="CYP86A"/>
    <property type="match status" value="1"/>
</dbReference>
<reference evidence="10 11" key="1">
    <citation type="journal article" date="2024" name="G3 (Bethesda)">
        <title>Genome assembly of Hibiscus sabdariffa L. provides insights into metabolisms of medicinal natural products.</title>
        <authorList>
            <person name="Kim T."/>
        </authorList>
    </citation>
    <scope>NUCLEOTIDE SEQUENCE [LARGE SCALE GENOMIC DNA]</scope>
    <source>
        <strain evidence="10">TK-2024</strain>
        <tissue evidence="10">Old leaves</tissue>
    </source>
</reference>
<dbReference type="PANTHER" id="PTHR24296">
    <property type="entry name" value="CYTOCHROME P450"/>
    <property type="match status" value="1"/>
</dbReference>
<dbReference type="Pfam" id="PF00067">
    <property type="entry name" value="p450"/>
    <property type="match status" value="1"/>
</dbReference>
<evidence type="ECO:0000313" key="11">
    <source>
        <dbReference type="Proteomes" id="UP001396334"/>
    </source>
</evidence>
<keyword evidence="3 8" id="KW-0349">Heme</keyword>
<keyword evidence="6 8" id="KW-0408">Iron</keyword>
<proteinExistence type="inferred from homology"/>
<keyword evidence="11" id="KW-1185">Reference proteome</keyword>
<dbReference type="Proteomes" id="UP001396334">
    <property type="component" value="Unassembled WGS sequence"/>
</dbReference>
<dbReference type="InterPro" id="IPR017972">
    <property type="entry name" value="Cyt_P450_CS"/>
</dbReference>
<dbReference type="Gene3D" id="1.10.630.10">
    <property type="entry name" value="Cytochrome P450"/>
    <property type="match status" value="1"/>
</dbReference>
<evidence type="ECO:0000256" key="8">
    <source>
        <dbReference type="RuleBase" id="RU000461"/>
    </source>
</evidence>
<evidence type="ECO:0000256" key="6">
    <source>
        <dbReference type="ARBA" id="ARBA00023004"/>
    </source>
</evidence>
<protein>
    <recommendedName>
        <fullName evidence="12">Cytochrome P450</fullName>
    </recommendedName>
</protein>
<keyword evidence="7 8" id="KW-0503">Monooxygenase</keyword>
<name>A0ABR2Q5H9_9ROSI</name>
<evidence type="ECO:0008006" key="12">
    <source>
        <dbReference type="Google" id="ProtNLM"/>
    </source>
</evidence>
<evidence type="ECO:0000256" key="3">
    <source>
        <dbReference type="ARBA" id="ARBA00022617"/>
    </source>
</evidence>
<dbReference type="PRINTS" id="PR00463">
    <property type="entry name" value="EP450I"/>
</dbReference>
<organism evidence="10 11">
    <name type="scientific">Hibiscus sabdariffa</name>
    <name type="common">roselle</name>
    <dbReference type="NCBI Taxonomy" id="183260"/>
    <lineage>
        <taxon>Eukaryota</taxon>
        <taxon>Viridiplantae</taxon>
        <taxon>Streptophyta</taxon>
        <taxon>Embryophyta</taxon>
        <taxon>Tracheophyta</taxon>
        <taxon>Spermatophyta</taxon>
        <taxon>Magnoliopsida</taxon>
        <taxon>eudicotyledons</taxon>
        <taxon>Gunneridae</taxon>
        <taxon>Pentapetalae</taxon>
        <taxon>rosids</taxon>
        <taxon>malvids</taxon>
        <taxon>Malvales</taxon>
        <taxon>Malvaceae</taxon>
        <taxon>Malvoideae</taxon>
        <taxon>Hibiscus</taxon>
    </lineage>
</organism>
<dbReference type="InterPro" id="IPR001128">
    <property type="entry name" value="Cyt_P450"/>
</dbReference>
<evidence type="ECO:0000256" key="1">
    <source>
        <dbReference type="ARBA" id="ARBA00001971"/>
    </source>
</evidence>
<dbReference type="EMBL" id="JBBPBN010000045">
    <property type="protein sequence ID" value="KAK8995920.1"/>
    <property type="molecule type" value="Genomic_DNA"/>
</dbReference>
<dbReference type="InterPro" id="IPR002401">
    <property type="entry name" value="Cyt_P450_E_grp-I"/>
</dbReference>
<dbReference type="InterPro" id="IPR036396">
    <property type="entry name" value="Cyt_P450_sf"/>
</dbReference>
<evidence type="ECO:0000256" key="5">
    <source>
        <dbReference type="ARBA" id="ARBA00023002"/>
    </source>
</evidence>
<comment type="similarity">
    <text evidence="2 8">Belongs to the cytochrome P450 family.</text>
</comment>
<gene>
    <name evidence="10" type="ORF">V6N11_076174</name>
</gene>
<comment type="caution">
    <text evidence="10">The sequence shown here is derived from an EMBL/GenBank/DDBJ whole genome shotgun (WGS) entry which is preliminary data.</text>
</comment>
<dbReference type="PROSITE" id="PS00086">
    <property type="entry name" value="CYTOCHROME_P450"/>
    <property type="match status" value="1"/>
</dbReference>
<keyword evidence="4 8" id="KW-0479">Metal-binding</keyword>
<sequence length="501" mass="57508">MALVIVEVFVALSCFLLLLYCCRNNDGSSPKSFPFVGMMPELLLNIHRIHDWCTDTLETCKGTFVFEGPWFAKMSMVMTCDPANIHYIMSSNFSNFGKGPEYKKIFEILGDGIFNADTDVWKNQRLVAHGFIKHQLFHKYLLRTTRAKVENGLIPLIDHVARQGLVVNLEDIFQRFTLDSVCILVTGYDPRCLSLESPRFLFSKAVDDVSEAIVYRHVRPESFVKLQNWLNMGQEHKYRKAWEVLDGIIAKYICQKRKELSELNDEVGVDLLTSYIAEEKSAGFTHDDKFLRDTILNMMIAGRDTTGSALTWSVWLVSRHPIVENRIIEELQSIIPAQETKKRRLFNVEEVKDLVYLHAALCEALRLYPPIPFNHKEPLELDVLPSGHPVHPNMKILFNLYSMGRMKSVWGDDCLEFKPERWINERGGIKHEPSYKFPCFGAGPRACLGKDMAFVQMKAVVSAIVYNYRIHVSEETPVIPAISVILHTKNGLMTRISTRWD</sequence>
<dbReference type="SUPFAM" id="SSF48264">
    <property type="entry name" value="Cytochrome P450"/>
    <property type="match status" value="1"/>
</dbReference>
<evidence type="ECO:0000256" key="7">
    <source>
        <dbReference type="ARBA" id="ARBA00023033"/>
    </source>
</evidence>
<comment type="cofactor">
    <cofactor evidence="1">
        <name>heme</name>
        <dbReference type="ChEBI" id="CHEBI:30413"/>
    </cofactor>
</comment>
<feature type="chain" id="PRO_5046223827" description="Cytochrome P450" evidence="9">
    <location>
        <begin position="28"/>
        <end position="501"/>
    </location>
</feature>
<evidence type="ECO:0000313" key="10">
    <source>
        <dbReference type="EMBL" id="KAK8995920.1"/>
    </source>
</evidence>
<evidence type="ECO:0000256" key="4">
    <source>
        <dbReference type="ARBA" id="ARBA00022723"/>
    </source>
</evidence>